<feature type="compositionally biased region" description="Basic and acidic residues" evidence="1">
    <location>
        <begin position="256"/>
        <end position="271"/>
    </location>
</feature>
<dbReference type="AlphaFoldDB" id="A0A182M0P9"/>
<evidence type="ECO:0000313" key="3">
    <source>
        <dbReference type="Proteomes" id="UP000075883"/>
    </source>
</evidence>
<reference evidence="2" key="2">
    <citation type="submission" date="2020-05" db="UniProtKB">
        <authorList>
            <consortium name="EnsemblMetazoa"/>
        </authorList>
    </citation>
    <scope>IDENTIFICATION</scope>
    <source>
        <strain evidence="2">A-37</strain>
    </source>
</reference>
<feature type="compositionally biased region" description="Acidic residues" evidence="1">
    <location>
        <begin position="222"/>
        <end position="232"/>
    </location>
</feature>
<proteinExistence type="predicted"/>
<sequence length="344" mass="39076">MDKSKLIKEINTLSSLVKATRVHLIRKLIRDHKVWTARAEANSGNLRAKKKAETSEAILNHLKSITPSVLVEEVIRYQPLKNGATLETAPVTHRSMARLLQDAKLSRHLKSLESQFDAGASSKLLAVVQKRRTIKLSLAKKQRKERIIKLQEKRKRKALKKGKQTASLKKRTGEAKQLKPEKTNEAQEMDDEENRTTEVCDSYESDDESDASDAELDHTGESDDGEELDEQSESSISVSEDEHYSSDEEQIDQGEELPRVENESKEKRNDPPRFSQSSMEKTDLADGQNMKQPNKKKKGIYKAPEEEDEKDGYEMITDSFFVTDTGDQYVAVAPKLKPQHWSQV</sequence>
<feature type="compositionally biased region" description="Basic and acidic residues" evidence="1">
    <location>
        <begin position="171"/>
        <end position="185"/>
    </location>
</feature>
<keyword evidence="3" id="KW-1185">Reference proteome</keyword>
<dbReference type="InterPro" id="IPR037393">
    <property type="entry name" value="Bud22/SRFB1"/>
</dbReference>
<evidence type="ECO:0000313" key="2">
    <source>
        <dbReference type="EnsemblMetazoa" id="ACUA006606-PA"/>
    </source>
</evidence>
<accession>A0A182M0P9</accession>
<dbReference type="GO" id="GO:0005634">
    <property type="term" value="C:nucleus"/>
    <property type="evidence" value="ECO:0007669"/>
    <property type="project" value="TreeGrafter"/>
</dbReference>
<evidence type="ECO:0008006" key="4">
    <source>
        <dbReference type="Google" id="ProtNLM"/>
    </source>
</evidence>
<feature type="compositionally biased region" description="Basic residues" evidence="1">
    <location>
        <begin position="153"/>
        <end position="163"/>
    </location>
</feature>
<dbReference type="GO" id="GO:0030490">
    <property type="term" value="P:maturation of SSU-rRNA"/>
    <property type="evidence" value="ECO:0007669"/>
    <property type="project" value="TreeGrafter"/>
</dbReference>
<dbReference type="PANTHER" id="PTHR23325:SF1">
    <property type="entry name" value="SERUM RESPONSE FACTOR-BINDING PROTEIN 1"/>
    <property type="match status" value="1"/>
</dbReference>
<evidence type="ECO:0000256" key="1">
    <source>
        <dbReference type="SAM" id="MobiDB-lite"/>
    </source>
</evidence>
<dbReference type="STRING" id="139723.A0A182M0P9"/>
<feature type="compositionally biased region" description="Acidic residues" evidence="1">
    <location>
        <begin position="201"/>
        <end position="214"/>
    </location>
</feature>
<dbReference type="VEuPathDB" id="VectorBase:ACUA006606"/>
<dbReference type="EnsemblMetazoa" id="ACUA006606-RA">
    <property type="protein sequence ID" value="ACUA006606-PA"/>
    <property type="gene ID" value="ACUA006606"/>
</dbReference>
<dbReference type="GO" id="GO:0030686">
    <property type="term" value="C:90S preribosome"/>
    <property type="evidence" value="ECO:0007669"/>
    <property type="project" value="TreeGrafter"/>
</dbReference>
<feature type="region of interest" description="Disordered" evidence="1">
    <location>
        <begin position="153"/>
        <end position="312"/>
    </location>
</feature>
<name>A0A182M0P9_9DIPT</name>
<protein>
    <recommendedName>
        <fullName evidence="4">Serum response factor-binding protein 1</fullName>
    </recommendedName>
</protein>
<reference evidence="3" key="1">
    <citation type="submission" date="2013-09" db="EMBL/GenBank/DDBJ databases">
        <title>The Genome Sequence of Anopheles culicifacies species A.</title>
        <authorList>
            <consortium name="The Broad Institute Genomics Platform"/>
            <person name="Neafsey D.E."/>
            <person name="Besansky N."/>
            <person name="Howell P."/>
            <person name="Walton C."/>
            <person name="Young S.K."/>
            <person name="Zeng Q."/>
            <person name="Gargeya S."/>
            <person name="Fitzgerald M."/>
            <person name="Haas B."/>
            <person name="Abouelleil A."/>
            <person name="Allen A.W."/>
            <person name="Alvarado L."/>
            <person name="Arachchi H.M."/>
            <person name="Berlin A.M."/>
            <person name="Chapman S.B."/>
            <person name="Gainer-Dewar J."/>
            <person name="Goldberg J."/>
            <person name="Griggs A."/>
            <person name="Gujja S."/>
            <person name="Hansen M."/>
            <person name="Howarth C."/>
            <person name="Imamovic A."/>
            <person name="Ireland A."/>
            <person name="Larimer J."/>
            <person name="McCowan C."/>
            <person name="Murphy C."/>
            <person name="Pearson M."/>
            <person name="Poon T.W."/>
            <person name="Priest M."/>
            <person name="Roberts A."/>
            <person name="Saif S."/>
            <person name="Shea T."/>
            <person name="Sisk P."/>
            <person name="Sykes S."/>
            <person name="Wortman J."/>
            <person name="Nusbaum C."/>
            <person name="Birren B."/>
        </authorList>
    </citation>
    <scope>NUCLEOTIDE SEQUENCE [LARGE SCALE GENOMIC DNA]</scope>
    <source>
        <strain evidence="3">A-37</strain>
    </source>
</reference>
<dbReference type="Proteomes" id="UP000075883">
    <property type="component" value="Unassembled WGS sequence"/>
</dbReference>
<dbReference type="PANTHER" id="PTHR23325">
    <property type="entry name" value="SERUM RESPONSE FACTOR-BINDING"/>
    <property type="match status" value="1"/>
</dbReference>
<dbReference type="EMBL" id="AXCM01006741">
    <property type="status" value="NOT_ANNOTATED_CDS"/>
    <property type="molecule type" value="Genomic_DNA"/>
</dbReference>
<organism evidence="2 3">
    <name type="scientific">Anopheles culicifacies</name>
    <dbReference type="NCBI Taxonomy" id="139723"/>
    <lineage>
        <taxon>Eukaryota</taxon>
        <taxon>Metazoa</taxon>
        <taxon>Ecdysozoa</taxon>
        <taxon>Arthropoda</taxon>
        <taxon>Hexapoda</taxon>
        <taxon>Insecta</taxon>
        <taxon>Pterygota</taxon>
        <taxon>Neoptera</taxon>
        <taxon>Endopterygota</taxon>
        <taxon>Diptera</taxon>
        <taxon>Nematocera</taxon>
        <taxon>Culicoidea</taxon>
        <taxon>Culicidae</taxon>
        <taxon>Anophelinae</taxon>
        <taxon>Anopheles</taxon>
        <taxon>culicifacies species complex</taxon>
    </lineage>
</organism>